<evidence type="ECO:0000313" key="3">
    <source>
        <dbReference type="EMBL" id="SHO80272.1"/>
    </source>
</evidence>
<dbReference type="AlphaFoldDB" id="A0A1W1EHI2"/>
<dbReference type="Pfam" id="PF13386">
    <property type="entry name" value="DsbD_2"/>
    <property type="match status" value="1"/>
</dbReference>
<feature type="domain" description="Urease accessory protein UreH-like transmembrane" evidence="2">
    <location>
        <begin position="9"/>
        <end position="214"/>
    </location>
</feature>
<reference evidence="3" key="1">
    <citation type="submission" date="2016-10" db="EMBL/GenBank/DDBJ databases">
        <authorList>
            <person name="de Groot N.N."/>
        </authorList>
    </citation>
    <scope>NUCLEOTIDE SEQUENCE</scope>
</reference>
<dbReference type="InterPro" id="IPR039447">
    <property type="entry name" value="UreH-like_TM_dom"/>
</dbReference>
<gene>
    <name evidence="3" type="ORF">MNB_SV-15-365</name>
</gene>
<organism evidence="3">
    <name type="scientific">hydrothermal vent metagenome</name>
    <dbReference type="NCBI Taxonomy" id="652676"/>
    <lineage>
        <taxon>unclassified sequences</taxon>
        <taxon>metagenomes</taxon>
        <taxon>ecological metagenomes</taxon>
    </lineage>
</organism>
<name>A0A1W1EHI2_9ZZZZ</name>
<dbReference type="PANTHER" id="PTHR42208">
    <property type="entry name" value="HEAVY METAL TRANSPORTER-RELATED"/>
    <property type="match status" value="1"/>
</dbReference>
<dbReference type="PANTHER" id="PTHR42208:SF1">
    <property type="entry name" value="HEAVY METAL TRANSPORTER"/>
    <property type="match status" value="1"/>
</dbReference>
<keyword evidence="1" id="KW-0812">Transmembrane</keyword>
<protein>
    <submittedName>
        <fullName evidence="3">Membrane protein, putative</fullName>
    </submittedName>
</protein>
<feature type="transmembrane region" description="Helical" evidence="1">
    <location>
        <begin position="204"/>
        <end position="224"/>
    </location>
</feature>
<sequence>MESIDFISIIYIAFFGSFGHCIGMCGGIVIAYSTIKIDTSWSKKHQSTAHILYSFGRVTTYIFFGAFFGWLGSVVSFSNLANGILLIIAGVIMIIVGFSLSGKIKFLTLIEHSIQNSSWYHNSFRRILKSEFLGSFYLLGLLNGLLPCGFVYFFAITASSSASAIDGATIMAIFGISTIPAMFSLGFFIGIFRDSSIRDFMIKLATLGVLIYGIHTIYNGYNYITNPNKSILKDKNNIMYSKSA</sequence>
<evidence type="ECO:0000256" key="1">
    <source>
        <dbReference type="SAM" id="Phobius"/>
    </source>
</evidence>
<evidence type="ECO:0000259" key="2">
    <source>
        <dbReference type="Pfam" id="PF13386"/>
    </source>
</evidence>
<feature type="transmembrane region" description="Helical" evidence="1">
    <location>
        <begin position="132"/>
        <end position="156"/>
    </location>
</feature>
<feature type="transmembrane region" description="Helical" evidence="1">
    <location>
        <begin position="6"/>
        <end position="30"/>
    </location>
</feature>
<proteinExistence type="predicted"/>
<keyword evidence="1" id="KW-1133">Transmembrane helix</keyword>
<feature type="transmembrane region" description="Helical" evidence="1">
    <location>
        <begin position="168"/>
        <end position="192"/>
    </location>
</feature>
<dbReference type="EMBL" id="FRYL01000002">
    <property type="protein sequence ID" value="SHO80272.1"/>
    <property type="molecule type" value="Genomic_DNA"/>
</dbReference>
<keyword evidence="1" id="KW-0472">Membrane</keyword>
<accession>A0A1W1EHI2</accession>
<feature type="transmembrane region" description="Helical" evidence="1">
    <location>
        <begin position="77"/>
        <end position="100"/>
    </location>
</feature>
<feature type="transmembrane region" description="Helical" evidence="1">
    <location>
        <begin position="51"/>
        <end position="71"/>
    </location>
</feature>